<dbReference type="EMBL" id="CP000249">
    <property type="protein sequence ID" value="ABD13049.1"/>
    <property type="molecule type" value="Genomic_DNA"/>
</dbReference>
<evidence type="ECO:0000313" key="3">
    <source>
        <dbReference type="Proteomes" id="UP000001937"/>
    </source>
</evidence>
<keyword evidence="1" id="KW-0472">Membrane</keyword>
<evidence type="ECO:0000256" key="1">
    <source>
        <dbReference type="SAM" id="Phobius"/>
    </source>
</evidence>
<evidence type="ECO:0000313" key="2">
    <source>
        <dbReference type="EMBL" id="ABD13049.1"/>
    </source>
</evidence>
<protein>
    <submittedName>
        <fullName evidence="2">Uncharacterized protein</fullName>
    </submittedName>
</protein>
<gene>
    <name evidence="2" type="ordered locus">Francci3_3697</name>
</gene>
<reference evidence="2 3" key="1">
    <citation type="journal article" date="2007" name="Genome Res.">
        <title>Genome characteristics of facultatively symbiotic Frankia sp. strains reflect host range and host plant biogeography.</title>
        <authorList>
            <person name="Normand P."/>
            <person name="Lapierre P."/>
            <person name="Tisa L.S."/>
            <person name="Gogarten J.P."/>
            <person name="Alloisio N."/>
            <person name="Bagnarol E."/>
            <person name="Bassi C.A."/>
            <person name="Berry A.M."/>
            <person name="Bickhart D.M."/>
            <person name="Choisne N."/>
            <person name="Couloux A."/>
            <person name="Cournoyer B."/>
            <person name="Cruveiller S."/>
            <person name="Daubin V."/>
            <person name="Demange N."/>
            <person name="Francino M.P."/>
            <person name="Goltsman E."/>
            <person name="Huang Y."/>
            <person name="Kopp O.R."/>
            <person name="Labarre L."/>
            <person name="Lapidus A."/>
            <person name="Lavire C."/>
            <person name="Marechal J."/>
            <person name="Martinez M."/>
            <person name="Mastronunzio J.E."/>
            <person name="Mullin B.C."/>
            <person name="Niemann J."/>
            <person name="Pujic P."/>
            <person name="Rawnsley T."/>
            <person name="Rouy Z."/>
            <person name="Schenowitz C."/>
            <person name="Sellstedt A."/>
            <person name="Tavares F."/>
            <person name="Tomkins J.P."/>
            <person name="Vallenet D."/>
            <person name="Valverde C."/>
            <person name="Wall L.G."/>
            <person name="Wang Y."/>
            <person name="Medigue C."/>
            <person name="Benson D.R."/>
        </authorList>
    </citation>
    <scope>NUCLEOTIDE SEQUENCE [LARGE SCALE GENOMIC DNA]</scope>
    <source>
        <strain evidence="3">DSM 45818 / CECT 9043 / CcI3</strain>
    </source>
</reference>
<dbReference type="AlphaFoldDB" id="Q2J6P3"/>
<dbReference type="HOGENOM" id="CLU_1341607_0_0_11"/>
<dbReference type="KEGG" id="fra:Francci3_3697"/>
<keyword evidence="3" id="KW-1185">Reference proteome</keyword>
<keyword evidence="1" id="KW-0812">Transmembrane</keyword>
<proteinExistence type="predicted"/>
<feature type="transmembrane region" description="Helical" evidence="1">
    <location>
        <begin position="37"/>
        <end position="58"/>
    </location>
</feature>
<sequence>MPDGGVQDVEVPARVNAVGDRSARSAGLAGVREYRSVLVPVAFVVAVLLGVAIGYVTADRQSGTVHAPRTATSPAPELTPALRTAPWEGARRPGTAHQMRVLDEPDPDALRLALSWTVADSIKAAGGASTISARQVTIVNGMYFGAVEGVDAAHDEYWAIGRIEVQGPATPPVDPHVWRRIGAGPWTIVRNGPRACDVLPSALITLWKVSPPPCTG</sequence>
<dbReference type="Proteomes" id="UP000001937">
    <property type="component" value="Chromosome"/>
</dbReference>
<accession>Q2J6P3</accession>
<name>Q2J6P3_FRACC</name>
<keyword evidence="1" id="KW-1133">Transmembrane helix</keyword>
<dbReference type="RefSeq" id="WP_011438073.1">
    <property type="nucleotide sequence ID" value="NC_007777.1"/>
</dbReference>
<organism evidence="2 3">
    <name type="scientific">Frankia casuarinae (strain DSM 45818 / CECT 9043 / HFP020203 / CcI3)</name>
    <dbReference type="NCBI Taxonomy" id="106370"/>
    <lineage>
        <taxon>Bacteria</taxon>
        <taxon>Bacillati</taxon>
        <taxon>Actinomycetota</taxon>
        <taxon>Actinomycetes</taxon>
        <taxon>Frankiales</taxon>
        <taxon>Frankiaceae</taxon>
        <taxon>Frankia</taxon>
    </lineage>
</organism>
<dbReference type="STRING" id="106370.Francci3_3697"/>